<evidence type="ECO:0000256" key="1">
    <source>
        <dbReference type="SAM" id="Phobius"/>
    </source>
</evidence>
<comment type="caution">
    <text evidence="2">The sequence shown here is derived from an EMBL/GenBank/DDBJ whole genome shotgun (WGS) entry which is preliminary data.</text>
</comment>
<accession>A0A5M6D0X9</accession>
<keyword evidence="3" id="KW-1185">Reference proteome</keyword>
<protein>
    <recommendedName>
        <fullName evidence="4">CcoQ/FixQ family Cbb3-type cytochrome c oxidase assembly chaperone</fullName>
    </recommendedName>
</protein>
<keyword evidence="1" id="KW-1133">Transmembrane helix</keyword>
<feature type="transmembrane region" description="Helical" evidence="1">
    <location>
        <begin position="14"/>
        <end position="36"/>
    </location>
</feature>
<dbReference type="Proteomes" id="UP000323426">
    <property type="component" value="Unassembled WGS sequence"/>
</dbReference>
<reference evidence="2 3" key="1">
    <citation type="submission" date="2019-09" db="EMBL/GenBank/DDBJ databases">
        <title>Genome sequence and assembly of Adhaeribacter sp.</title>
        <authorList>
            <person name="Chhetri G."/>
        </authorList>
    </citation>
    <scope>NUCLEOTIDE SEQUENCE [LARGE SCALE GENOMIC DNA]</scope>
    <source>
        <strain evidence="2 3">DK36</strain>
    </source>
</reference>
<dbReference type="AlphaFoldDB" id="A0A5M6D0X9"/>
<gene>
    <name evidence="2" type="ORF">F0145_21230</name>
</gene>
<name>A0A5M6D0X9_9BACT</name>
<keyword evidence="1" id="KW-0812">Transmembrane</keyword>
<proteinExistence type="predicted"/>
<sequence>MYKNILQSIAGIEIYPIISFAIFFGFFLCLILYVILVDKNLVKNMSELPLQNDEDSLPKEGVYRS</sequence>
<evidence type="ECO:0000313" key="2">
    <source>
        <dbReference type="EMBL" id="KAA5541158.1"/>
    </source>
</evidence>
<organism evidence="2 3">
    <name type="scientific">Adhaeribacter rhizoryzae</name>
    <dbReference type="NCBI Taxonomy" id="2607907"/>
    <lineage>
        <taxon>Bacteria</taxon>
        <taxon>Pseudomonadati</taxon>
        <taxon>Bacteroidota</taxon>
        <taxon>Cytophagia</taxon>
        <taxon>Cytophagales</taxon>
        <taxon>Hymenobacteraceae</taxon>
        <taxon>Adhaeribacter</taxon>
    </lineage>
</organism>
<dbReference type="EMBL" id="VWSF01000023">
    <property type="protein sequence ID" value="KAA5541158.1"/>
    <property type="molecule type" value="Genomic_DNA"/>
</dbReference>
<keyword evidence="1" id="KW-0472">Membrane</keyword>
<evidence type="ECO:0000313" key="3">
    <source>
        <dbReference type="Proteomes" id="UP000323426"/>
    </source>
</evidence>
<evidence type="ECO:0008006" key="4">
    <source>
        <dbReference type="Google" id="ProtNLM"/>
    </source>
</evidence>
<dbReference type="RefSeq" id="WP_150091759.1">
    <property type="nucleotide sequence ID" value="NZ_VWSF01000023.1"/>
</dbReference>